<dbReference type="Proteomes" id="UP000799770">
    <property type="component" value="Unassembled WGS sequence"/>
</dbReference>
<protein>
    <submittedName>
        <fullName evidence="2">Uncharacterized protein</fullName>
    </submittedName>
</protein>
<keyword evidence="3" id="KW-1185">Reference proteome</keyword>
<gene>
    <name evidence="2" type="ORF">BDV96DRAFT_217737</name>
</gene>
<accession>A0A6A5ZS00</accession>
<dbReference type="OrthoDB" id="3638777at2759"/>
<evidence type="ECO:0000313" key="2">
    <source>
        <dbReference type="EMBL" id="KAF2121643.1"/>
    </source>
</evidence>
<name>A0A6A5ZS00_9PLEO</name>
<evidence type="ECO:0000313" key="3">
    <source>
        <dbReference type="Proteomes" id="UP000799770"/>
    </source>
</evidence>
<proteinExistence type="predicted"/>
<sequence length="93" mass="9850">MIDGGCEGGESEPTPLGSVRQNGLHDCPAISVRRFRTSIQLIDFSAARRTVAAAACYFPNGTIQESNTPCNESASISHCCVSSDACRSDGFCF</sequence>
<dbReference type="EMBL" id="ML977312">
    <property type="protein sequence ID" value="KAF2121643.1"/>
    <property type="molecule type" value="Genomic_DNA"/>
</dbReference>
<evidence type="ECO:0000256" key="1">
    <source>
        <dbReference type="SAM" id="MobiDB-lite"/>
    </source>
</evidence>
<feature type="region of interest" description="Disordered" evidence="1">
    <location>
        <begin position="1"/>
        <end position="23"/>
    </location>
</feature>
<dbReference type="AlphaFoldDB" id="A0A6A5ZS00"/>
<organism evidence="2 3">
    <name type="scientific">Lophiotrema nucula</name>
    <dbReference type="NCBI Taxonomy" id="690887"/>
    <lineage>
        <taxon>Eukaryota</taxon>
        <taxon>Fungi</taxon>
        <taxon>Dikarya</taxon>
        <taxon>Ascomycota</taxon>
        <taxon>Pezizomycotina</taxon>
        <taxon>Dothideomycetes</taxon>
        <taxon>Pleosporomycetidae</taxon>
        <taxon>Pleosporales</taxon>
        <taxon>Lophiotremataceae</taxon>
        <taxon>Lophiotrema</taxon>
    </lineage>
</organism>
<reference evidence="2" key="1">
    <citation type="journal article" date="2020" name="Stud. Mycol.">
        <title>101 Dothideomycetes genomes: a test case for predicting lifestyles and emergence of pathogens.</title>
        <authorList>
            <person name="Haridas S."/>
            <person name="Albert R."/>
            <person name="Binder M."/>
            <person name="Bloem J."/>
            <person name="Labutti K."/>
            <person name="Salamov A."/>
            <person name="Andreopoulos B."/>
            <person name="Baker S."/>
            <person name="Barry K."/>
            <person name="Bills G."/>
            <person name="Bluhm B."/>
            <person name="Cannon C."/>
            <person name="Castanera R."/>
            <person name="Culley D."/>
            <person name="Daum C."/>
            <person name="Ezra D."/>
            <person name="Gonzalez J."/>
            <person name="Henrissat B."/>
            <person name="Kuo A."/>
            <person name="Liang C."/>
            <person name="Lipzen A."/>
            <person name="Lutzoni F."/>
            <person name="Magnuson J."/>
            <person name="Mondo S."/>
            <person name="Nolan M."/>
            <person name="Ohm R."/>
            <person name="Pangilinan J."/>
            <person name="Park H.-J."/>
            <person name="Ramirez L."/>
            <person name="Alfaro M."/>
            <person name="Sun H."/>
            <person name="Tritt A."/>
            <person name="Yoshinaga Y."/>
            <person name="Zwiers L.-H."/>
            <person name="Turgeon B."/>
            <person name="Goodwin S."/>
            <person name="Spatafora J."/>
            <person name="Crous P."/>
            <person name="Grigoriev I."/>
        </authorList>
    </citation>
    <scope>NUCLEOTIDE SEQUENCE</scope>
    <source>
        <strain evidence="2">CBS 627.86</strain>
    </source>
</reference>